<dbReference type="InterPro" id="IPR014631">
    <property type="entry name" value="CREG"/>
</dbReference>
<evidence type="ECO:0000256" key="6">
    <source>
        <dbReference type="SAM" id="SignalP"/>
    </source>
</evidence>
<evidence type="ECO:0000256" key="1">
    <source>
        <dbReference type="ARBA" id="ARBA00004613"/>
    </source>
</evidence>
<dbReference type="PIRSF" id="PIRSF036911">
    <property type="entry name" value="CREG"/>
    <property type="match status" value="1"/>
</dbReference>
<evidence type="ECO:0000256" key="3">
    <source>
        <dbReference type="ARBA" id="ARBA00022525"/>
    </source>
</evidence>
<dbReference type="PANTHER" id="PTHR13343:SF17">
    <property type="entry name" value="CELLULAR REPRESSOR OF E1A-STIMULATED GENES, ISOFORM A"/>
    <property type="match status" value="1"/>
</dbReference>
<sequence>MRKIIFFLTIFLCSTNVSSNLDLRKYFKVDPPPHEDVAKMARYIVHVSDWAGMATISTRQGILGSPFANIFSVSDGTKKKSTGVPYMYLTDLEMSVKDLKVDNRASITMSLAQTSFCKRHKYDPESPLCAHVVLTGNVEKVHTNSKEGRFAEKSLFTRHPEMPDWPKDHGWWFGKLNITEVCVLDYFGGAKYPTLKEYFKADPLI</sequence>
<dbReference type="PANTHER" id="PTHR13343">
    <property type="entry name" value="CREG1 PROTEIN"/>
    <property type="match status" value="1"/>
</dbReference>
<evidence type="ECO:0000256" key="2">
    <source>
        <dbReference type="ARBA" id="ARBA00009230"/>
    </source>
</evidence>
<proteinExistence type="inferred from homology"/>
<dbReference type="InterPro" id="IPR012349">
    <property type="entry name" value="Split_barrel_FMN-bd"/>
</dbReference>
<evidence type="ECO:0000313" key="8">
    <source>
        <dbReference type="EMBL" id="KAK2704884.1"/>
    </source>
</evidence>
<feature type="domain" description="CREG-like beta-barrel" evidence="7">
    <location>
        <begin position="32"/>
        <end position="200"/>
    </location>
</feature>
<comment type="similarity">
    <text evidence="2">Belongs to the CREG family.</text>
</comment>
<keyword evidence="3" id="KW-0964">Secreted</keyword>
<evidence type="ECO:0000259" key="7">
    <source>
        <dbReference type="Pfam" id="PF13883"/>
    </source>
</evidence>
<dbReference type="GO" id="GO:0005737">
    <property type="term" value="C:cytoplasm"/>
    <property type="evidence" value="ECO:0007669"/>
    <property type="project" value="UniProtKB-ARBA"/>
</dbReference>
<evidence type="ECO:0000256" key="4">
    <source>
        <dbReference type="ARBA" id="ARBA00022729"/>
    </source>
</evidence>
<dbReference type="EMBL" id="JAVRJZ010000021">
    <property type="protein sequence ID" value="KAK2704884.1"/>
    <property type="molecule type" value="Genomic_DNA"/>
</dbReference>
<keyword evidence="5" id="KW-0325">Glycoprotein</keyword>
<dbReference type="GO" id="GO:0012505">
    <property type="term" value="C:endomembrane system"/>
    <property type="evidence" value="ECO:0007669"/>
    <property type="project" value="UniProtKB-ARBA"/>
</dbReference>
<feature type="signal peptide" evidence="6">
    <location>
        <begin position="1"/>
        <end position="19"/>
    </location>
</feature>
<feature type="chain" id="PRO_5041691201" description="CREG-like beta-barrel domain-containing protein" evidence="6">
    <location>
        <begin position="20"/>
        <end position="205"/>
    </location>
</feature>
<dbReference type="SUPFAM" id="SSF50475">
    <property type="entry name" value="FMN-binding split barrel"/>
    <property type="match status" value="1"/>
</dbReference>
<dbReference type="Pfam" id="PF13883">
    <property type="entry name" value="CREG_beta-barrel"/>
    <property type="match status" value="1"/>
</dbReference>
<dbReference type="FunFam" id="2.30.110.10:FF:000004">
    <property type="entry name" value="Cellular repressor of E1A-stimulated genes 1"/>
    <property type="match status" value="1"/>
</dbReference>
<evidence type="ECO:0000256" key="5">
    <source>
        <dbReference type="ARBA" id="ARBA00023180"/>
    </source>
</evidence>
<dbReference type="AlphaFoldDB" id="A0AA88H785"/>
<protein>
    <recommendedName>
        <fullName evidence="7">CREG-like beta-barrel domain-containing protein</fullName>
    </recommendedName>
</protein>
<organism evidence="8 9">
    <name type="scientific">Artemia franciscana</name>
    <name type="common">Brine shrimp</name>
    <name type="synonym">Artemia sanfranciscana</name>
    <dbReference type="NCBI Taxonomy" id="6661"/>
    <lineage>
        <taxon>Eukaryota</taxon>
        <taxon>Metazoa</taxon>
        <taxon>Ecdysozoa</taxon>
        <taxon>Arthropoda</taxon>
        <taxon>Crustacea</taxon>
        <taxon>Branchiopoda</taxon>
        <taxon>Anostraca</taxon>
        <taxon>Artemiidae</taxon>
        <taxon>Artemia</taxon>
    </lineage>
</organism>
<name>A0AA88H785_ARTSF</name>
<dbReference type="Proteomes" id="UP001187531">
    <property type="component" value="Unassembled WGS sequence"/>
</dbReference>
<dbReference type="GO" id="GO:0005615">
    <property type="term" value="C:extracellular space"/>
    <property type="evidence" value="ECO:0007669"/>
    <property type="project" value="TreeGrafter"/>
</dbReference>
<keyword evidence="9" id="KW-1185">Reference proteome</keyword>
<dbReference type="InterPro" id="IPR055343">
    <property type="entry name" value="CREG_beta-barrel"/>
</dbReference>
<gene>
    <name evidence="8" type="ORF">QYM36_017061</name>
</gene>
<dbReference type="Gene3D" id="2.30.110.10">
    <property type="entry name" value="Electron Transport, Fmn-binding Protein, Chain A"/>
    <property type="match status" value="1"/>
</dbReference>
<keyword evidence="4 6" id="KW-0732">Signal</keyword>
<comment type="subcellular location">
    <subcellularLocation>
        <location evidence="1">Secreted</location>
    </subcellularLocation>
</comment>
<evidence type="ECO:0000313" key="9">
    <source>
        <dbReference type="Proteomes" id="UP001187531"/>
    </source>
</evidence>
<comment type="caution">
    <text evidence="8">The sequence shown here is derived from an EMBL/GenBank/DDBJ whole genome shotgun (WGS) entry which is preliminary data.</text>
</comment>
<reference evidence="8" key="1">
    <citation type="submission" date="2023-07" db="EMBL/GenBank/DDBJ databases">
        <title>Chromosome-level genome assembly of Artemia franciscana.</title>
        <authorList>
            <person name="Jo E."/>
        </authorList>
    </citation>
    <scope>NUCLEOTIDE SEQUENCE</scope>
    <source>
        <tissue evidence="8">Whole body</tissue>
    </source>
</reference>
<accession>A0AA88H785</accession>